<evidence type="ECO:0000313" key="12">
    <source>
        <dbReference type="Proteomes" id="UP000606008"/>
    </source>
</evidence>
<dbReference type="HAMAP" id="MF_00106">
    <property type="entry name" value="UxuA"/>
    <property type="match status" value="1"/>
</dbReference>
<gene>
    <name evidence="9 11" type="primary">uxuA</name>
    <name evidence="11" type="ORF">F7231_06495</name>
</gene>
<keyword evidence="12" id="KW-1185">Reference proteome</keyword>
<dbReference type="SUPFAM" id="SSF51658">
    <property type="entry name" value="Xylose isomerase-like"/>
    <property type="match status" value="1"/>
</dbReference>
<comment type="pathway">
    <text evidence="3 9">Carbohydrate metabolism; pentose and glucuronate interconversion.</text>
</comment>
<feature type="region of interest" description="Disordered" evidence="10">
    <location>
        <begin position="347"/>
        <end position="370"/>
    </location>
</feature>
<comment type="similarity">
    <text evidence="4 9">Belongs to the mannonate dehydratase family.</text>
</comment>
<evidence type="ECO:0000256" key="4">
    <source>
        <dbReference type="ARBA" id="ARBA00007389"/>
    </source>
</evidence>
<organism evidence="11 12">
    <name type="scientific">Fibrivirga algicola</name>
    <dbReference type="NCBI Taxonomy" id="2950420"/>
    <lineage>
        <taxon>Bacteria</taxon>
        <taxon>Pseudomonadati</taxon>
        <taxon>Bacteroidota</taxon>
        <taxon>Cytophagia</taxon>
        <taxon>Cytophagales</taxon>
        <taxon>Spirosomataceae</taxon>
        <taxon>Fibrivirga</taxon>
    </lineage>
</organism>
<name>A0ABX0QCD1_9BACT</name>
<dbReference type="InterPro" id="IPR036237">
    <property type="entry name" value="Xyl_isomerase-like_sf"/>
</dbReference>
<dbReference type="PIRSF" id="PIRSF016049">
    <property type="entry name" value="Man_dehyd"/>
    <property type="match status" value="1"/>
</dbReference>
<dbReference type="EMBL" id="WAEL01000002">
    <property type="protein sequence ID" value="NID09814.1"/>
    <property type="molecule type" value="Genomic_DNA"/>
</dbReference>
<dbReference type="GO" id="GO:0008927">
    <property type="term" value="F:mannonate dehydratase activity"/>
    <property type="evidence" value="ECO:0007669"/>
    <property type="project" value="UniProtKB-EC"/>
</dbReference>
<dbReference type="PANTHER" id="PTHR30387:SF2">
    <property type="entry name" value="MANNONATE DEHYDRATASE"/>
    <property type="match status" value="1"/>
</dbReference>
<comment type="catalytic activity">
    <reaction evidence="1 9">
        <text>D-mannonate = 2-dehydro-3-deoxy-D-gluconate + H2O</text>
        <dbReference type="Rhea" id="RHEA:20097"/>
        <dbReference type="ChEBI" id="CHEBI:15377"/>
        <dbReference type="ChEBI" id="CHEBI:17767"/>
        <dbReference type="ChEBI" id="CHEBI:57990"/>
        <dbReference type="EC" id="4.2.1.8"/>
    </reaction>
</comment>
<comment type="cofactor">
    <cofactor evidence="9">
        <name>Fe(2+)</name>
        <dbReference type="ChEBI" id="CHEBI:29033"/>
    </cofactor>
    <cofactor evidence="9">
        <name>Mn(2+)</name>
        <dbReference type="ChEBI" id="CHEBI:29035"/>
    </cofactor>
</comment>
<evidence type="ECO:0000313" key="11">
    <source>
        <dbReference type="EMBL" id="NID09814.1"/>
    </source>
</evidence>
<dbReference type="EC" id="4.2.1.8" evidence="5 9"/>
<dbReference type="NCBIfam" id="TIGR00695">
    <property type="entry name" value="uxuA"/>
    <property type="match status" value="1"/>
</dbReference>
<dbReference type="NCBIfam" id="NF003027">
    <property type="entry name" value="PRK03906.1"/>
    <property type="match status" value="1"/>
</dbReference>
<dbReference type="PANTHER" id="PTHR30387">
    <property type="entry name" value="MANNONATE DEHYDRATASE"/>
    <property type="match status" value="1"/>
</dbReference>
<dbReference type="RefSeq" id="WP_085412301.1">
    <property type="nucleotide sequence ID" value="NZ_WAEL01000002.1"/>
</dbReference>
<protein>
    <recommendedName>
        <fullName evidence="5 9">Mannonate dehydratase</fullName>
        <ecNumber evidence="5 9">4.2.1.8</ecNumber>
    </recommendedName>
    <alternativeName>
        <fullName evidence="9">D-mannonate hydro-lyase</fullName>
    </alternativeName>
</protein>
<evidence type="ECO:0000256" key="8">
    <source>
        <dbReference type="ARBA" id="ARBA00023239"/>
    </source>
</evidence>
<proteinExistence type="inferred from homology"/>
<evidence type="ECO:0000256" key="5">
    <source>
        <dbReference type="ARBA" id="ARBA00012927"/>
    </source>
</evidence>
<sequence length="395" mass="44155">MALEQTWRWFGPQDPVSLADVRQAGATGIVSALHHIPNGQVWTVAEIQKRKDEIEQAGLVWSVVESVPIHEDIKKASGNYKQYIETYKECLVNLAQCGIDTVCYNFMPVLDWTRTDLDYQLPDGSRALRFDMTEFCAFEVYILKRPGAEKSYTAQQLTRAKAWLDGADEGAVQKLTRNIIAGLPGSEESFTLEAFADVLTTYDKVDEAALRTNLYSFLKEITPVAEDAGVLLAIHPDDPPFPILGLPRVVSTESDAEQLLAAYESKHNGLCFCTGSYGVRSDNDLPGMAERLGNRINFVHLRATQRDADGNFHEADHLAGDVDMYGVMKALLVEQKRREAEGRQDLRMPFRPDHGHRMLDDLNPTKRTNPGYTAIGRLRGLAELRGLEMGIERGL</sequence>
<dbReference type="InterPro" id="IPR004628">
    <property type="entry name" value="Man_deHydtase"/>
</dbReference>
<evidence type="ECO:0000256" key="7">
    <source>
        <dbReference type="ARBA" id="ARBA00023211"/>
    </source>
</evidence>
<keyword evidence="6 9" id="KW-0408">Iron</keyword>
<evidence type="ECO:0000256" key="10">
    <source>
        <dbReference type="SAM" id="MobiDB-lite"/>
    </source>
</evidence>
<keyword evidence="7 9" id="KW-0464">Manganese</keyword>
<dbReference type="Proteomes" id="UP000606008">
    <property type="component" value="Unassembled WGS sequence"/>
</dbReference>
<feature type="compositionally biased region" description="Basic and acidic residues" evidence="10">
    <location>
        <begin position="347"/>
        <end position="364"/>
    </location>
</feature>
<evidence type="ECO:0000256" key="9">
    <source>
        <dbReference type="HAMAP-Rule" id="MF_00106"/>
    </source>
</evidence>
<accession>A0ABX0QCD1</accession>
<evidence type="ECO:0000256" key="6">
    <source>
        <dbReference type="ARBA" id="ARBA00023004"/>
    </source>
</evidence>
<keyword evidence="8 9" id="KW-0456">Lyase</keyword>
<dbReference type="Gene3D" id="3.20.20.150">
    <property type="entry name" value="Divalent-metal-dependent TIM barrel enzymes"/>
    <property type="match status" value="1"/>
</dbReference>
<reference evidence="11" key="1">
    <citation type="submission" date="2024-05" db="EMBL/GenBank/DDBJ databases">
        <authorList>
            <person name="Jung D.-H."/>
        </authorList>
    </citation>
    <scope>NUCLEOTIDE SEQUENCE</scope>
    <source>
        <strain evidence="11">JA-25</strain>
    </source>
</reference>
<comment type="caution">
    <text evidence="11">The sequence shown here is derived from an EMBL/GenBank/DDBJ whole genome shotgun (WGS) entry which is preliminary data.</text>
</comment>
<dbReference type="Pfam" id="PF03786">
    <property type="entry name" value="UxuA"/>
    <property type="match status" value="1"/>
</dbReference>
<evidence type="ECO:0000256" key="1">
    <source>
        <dbReference type="ARBA" id="ARBA00001794"/>
    </source>
</evidence>
<comment type="function">
    <text evidence="2 9">Catalyzes the dehydration of D-mannonate.</text>
</comment>
<evidence type="ECO:0000256" key="2">
    <source>
        <dbReference type="ARBA" id="ARBA00002713"/>
    </source>
</evidence>
<evidence type="ECO:0000256" key="3">
    <source>
        <dbReference type="ARBA" id="ARBA00004892"/>
    </source>
</evidence>